<dbReference type="InterPro" id="IPR006710">
    <property type="entry name" value="Glyco_hydro_43"/>
</dbReference>
<dbReference type="SUPFAM" id="SSF75005">
    <property type="entry name" value="Arabinanase/levansucrase/invertase"/>
    <property type="match status" value="1"/>
</dbReference>
<dbReference type="Pfam" id="PF00331">
    <property type="entry name" value="Glyco_hydro_10"/>
    <property type="match status" value="1"/>
</dbReference>
<feature type="active site" description="Nucleophile" evidence="8">
    <location>
        <position position="274"/>
    </location>
</feature>
<dbReference type="GO" id="GO:0000272">
    <property type="term" value="P:polysaccharide catabolic process"/>
    <property type="evidence" value="ECO:0007669"/>
    <property type="project" value="UniProtKB-KW"/>
</dbReference>
<organism evidence="12 13">
    <name type="scientific">Anaerobaca lacustris</name>
    <dbReference type="NCBI Taxonomy" id="3044600"/>
    <lineage>
        <taxon>Bacteria</taxon>
        <taxon>Pseudomonadati</taxon>
        <taxon>Planctomycetota</taxon>
        <taxon>Phycisphaerae</taxon>
        <taxon>Sedimentisphaerales</taxon>
        <taxon>Anaerobacaceae</taxon>
        <taxon>Anaerobaca</taxon>
    </lineage>
</organism>
<dbReference type="GO" id="GO:0031176">
    <property type="term" value="F:endo-1,4-beta-xylanase activity"/>
    <property type="evidence" value="ECO:0007669"/>
    <property type="project" value="UniProtKB-EC"/>
</dbReference>
<feature type="signal peptide" evidence="10">
    <location>
        <begin position="1"/>
        <end position="24"/>
    </location>
</feature>
<keyword evidence="10" id="KW-0732">Signal</keyword>
<dbReference type="RefSeq" id="WP_349243427.1">
    <property type="nucleotide sequence ID" value="NZ_JASCXX010000003.1"/>
</dbReference>
<dbReference type="InterPro" id="IPR001000">
    <property type="entry name" value="GH10_dom"/>
</dbReference>
<feature type="active site" description="Proton acceptor" evidence="6">
    <location>
        <position position="394"/>
    </location>
</feature>
<evidence type="ECO:0000256" key="2">
    <source>
        <dbReference type="ARBA" id="ARBA00022801"/>
    </source>
</evidence>
<evidence type="ECO:0000256" key="6">
    <source>
        <dbReference type="PIRSR" id="PIRSR606710-1"/>
    </source>
</evidence>
<name>A0AAW6TU83_9BACT</name>
<comment type="similarity">
    <text evidence="1">Belongs to the glycosyl hydrolase 43 family.</text>
</comment>
<dbReference type="AlphaFoldDB" id="A0AAW6TU83"/>
<accession>A0AAW6TU83</accession>
<feature type="site" description="Important for catalytic activity, responsible for pKa modulation of the active site Glu and correct orientation of both the proton donor and substrate" evidence="7">
    <location>
        <position position="488"/>
    </location>
</feature>
<dbReference type="EMBL" id="JASCXX010000003">
    <property type="protein sequence ID" value="MDI6448017.1"/>
    <property type="molecule type" value="Genomic_DNA"/>
</dbReference>
<proteinExistence type="inferred from homology"/>
<dbReference type="InterPro" id="IPR031158">
    <property type="entry name" value="GH10_AS"/>
</dbReference>
<evidence type="ECO:0000256" key="7">
    <source>
        <dbReference type="PIRSR" id="PIRSR606710-2"/>
    </source>
</evidence>
<dbReference type="PRINTS" id="PR00134">
    <property type="entry name" value="GLHYDRLASE10"/>
</dbReference>
<keyword evidence="13" id="KW-1185">Reference proteome</keyword>
<evidence type="ECO:0000313" key="13">
    <source>
        <dbReference type="Proteomes" id="UP001431776"/>
    </source>
</evidence>
<evidence type="ECO:0000256" key="5">
    <source>
        <dbReference type="ARBA" id="ARBA00023326"/>
    </source>
</evidence>
<keyword evidence="3 9" id="KW-0119">Carbohydrate metabolism</keyword>
<reference evidence="12" key="1">
    <citation type="submission" date="2023-05" db="EMBL/GenBank/DDBJ databases">
        <title>Anaerotaeda fermentans gen. nov., sp. nov., a novel anaerobic planctomycete of the new family within the order Sedimentisphaerales isolated from Taman Peninsula, Russia.</title>
        <authorList>
            <person name="Khomyakova M.A."/>
            <person name="Merkel A.Y."/>
            <person name="Slobodkin A.I."/>
        </authorList>
    </citation>
    <scope>NUCLEOTIDE SEQUENCE</scope>
    <source>
        <strain evidence="12">M17dextr</strain>
    </source>
</reference>
<dbReference type="SMART" id="SM00633">
    <property type="entry name" value="Glyco_10"/>
    <property type="match status" value="1"/>
</dbReference>
<dbReference type="InterPro" id="IPR023296">
    <property type="entry name" value="Glyco_hydro_beta-prop_sf"/>
</dbReference>
<keyword evidence="4 9" id="KW-0326">Glycosidase</keyword>
<comment type="similarity">
    <text evidence="9">Belongs to the glycosyl hydrolase 10 (cellulase F) family.</text>
</comment>
<comment type="catalytic activity">
    <reaction evidence="9">
        <text>Endohydrolysis of (1-&gt;4)-beta-D-xylosidic linkages in xylans.</text>
        <dbReference type="EC" id="3.2.1.8"/>
    </reaction>
</comment>
<evidence type="ECO:0000256" key="3">
    <source>
        <dbReference type="ARBA" id="ARBA00023277"/>
    </source>
</evidence>
<dbReference type="PROSITE" id="PS00591">
    <property type="entry name" value="GH10_1"/>
    <property type="match status" value="1"/>
</dbReference>
<dbReference type="PANTHER" id="PTHR31490">
    <property type="entry name" value="GLYCOSYL HYDROLASE"/>
    <property type="match status" value="1"/>
</dbReference>
<dbReference type="PROSITE" id="PS51760">
    <property type="entry name" value="GH10_2"/>
    <property type="match status" value="1"/>
</dbReference>
<dbReference type="Gene3D" id="3.20.20.80">
    <property type="entry name" value="Glycosidases"/>
    <property type="match status" value="1"/>
</dbReference>
<evidence type="ECO:0000256" key="10">
    <source>
        <dbReference type="SAM" id="SignalP"/>
    </source>
</evidence>
<evidence type="ECO:0000259" key="11">
    <source>
        <dbReference type="PROSITE" id="PS51760"/>
    </source>
</evidence>
<evidence type="ECO:0000256" key="9">
    <source>
        <dbReference type="RuleBase" id="RU361174"/>
    </source>
</evidence>
<dbReference type="Gene3D" id="2.115.10.20">
    <property type="entry name" value="Glycosyl hydrolase domain, family 43"/>
    <property type="match status" value="1"/>
</dbReference>
<dbReference type="InterPro" id="IPR017853">
    <property type="entry name" value="GH"/>
</dbReference>
<comment type="caution">
    <text evidence="12">The sequence shown here is derived from an EMBL/GenBank/DDBJ whole genome shotgun (WGS) entry which is preliminary data.</text>
</comment>
<keyword evidence="2 9" id="KW-0378">Hydrolase</keyword>
<dbReference type="Pfam" id="PF04616">
    <property type="entry name" value="Glyco_hydro_43"/>
    <property type="match status" value="1"/>
</dbReference>
<protein>
    <recommendedName>
        <fullName evidence="9">Beta-xylanase</fullName>
        <ecNumber evidence="9">3.2.1.8</ecNumber>
    </recommendedName>
</protein>
<evidence type="ECO:0000256" key="8">
    <source>
        <dbReference type="PROSITE-ProRule" id="PRU10061"/>
    </source>
</evidence>
<gene>
    <name evidence="12" type="ORF">QJ522_03080</name>
</gene>
<dbReference type="CDD" id="cd08991">
    <property type="entry name" value="GH43_HoAraf43-like"/>
    <property type="match status" value="1"/>
</dbReference>
<dbReference type="InterPro" id="IPR044846">
    <property type="entry name" value="GH10"/>
</dbReference>
<feature type="domain" description="GH10" evidence="11">
    <location>
        <begin position="25"/>
        <end position="367"/>
    </location>
</feature>
<evidence type="ECO:0000256" key="4">
    <source>
        <dbReference type="ARBA" id="ARBA00023295"/>
    </source>
</evidence>
<dbReference type="Proteomes" id="UP001431776">
    <property type="component" value="Unassembled WGS sequence"/>
</dbReference>
<feature type="chain" id="PRO_5043487846" description="Beta-xylanase" evidence="10">
    <location>
        <begin position="25"/>
        <end position="663"/>
    </location>
</feature>
<keyword evidence="5 9" id="KW-0624">Polysaccharide degradation</keyword>
<evidence type="ECO:0000313" key="12">
    <source>
        <dbReference type="EMBL" id="MDI6448017.1"/>
    </source>
</evidence>
<evidence type="ECO:0000256" key="1">
    <source>
        <dbReference type="ARBA" id="ARBA00009865"/>
    </source>
</evidence>
<dbReference type="SUPFAM" id="SSF51445">
    <property type="entry name" value="(Trans)glycosidases"/>
    <property type="match status" value="1"/>
</dbReference>
<dbReference type="EC" id="3.2.1.8" evidence="9"/>
<feature type="active site" description="Proton donor" evidence="6">
    <location>
        <position position="545"/>
    </location>
</feature>
<sequence>MSRAKTVTVASLAMLLIGAAQCTAGPNVPALKDVFKDRFLIGGAPNRNVVTGRDPNAAAIAEKHFNTITPENDLKWQLIHPRPGQYNWGPADSFVAFGEKNEMFLVGHTLVWHSQTPRWVFQDEAGDPLTRDALLARMKDHILSVVGRYKGRIRGWDVVNEALDGNGTLRDSPWLRIIGEGSEDKRYDFIEHAFRWAHEADPDAELYYNDYGLETSKAKCDGAVAIVKHLQSKGIRIDGVGIQLHGGLTYPSVEGLEYAITSLAATGVKVMITELDIRTQARGYRGADIGRVRRQSTDDSTALSTETQKKLADKYAEIFSVLLRHEKDITRVTFWGIYDRTSWIGGSPLLFDRDYQPKEAFFAVVKTALAAPASVAASNKTYTNPIIDEIGPADPTVILFEGTYYLYPTGDNVSYHVYTSTDLVHWTKGPRVFEPGERNVWAPDVFRDPKDGKFYLYYTVSERIGVAVADRPDGTFVDRATLFDRAIDAHMFCDDDGRYYLYYVQFPGFRIHVQPMKNPLEKLGEPVELLSPTEPWEKIRGDVTEGPWMLKHRGTYYLLYSGTGANSLDYAIGYATADKPTGPLTKYAGNPIVKRTDQAFGPGHGCVVTDHAGNLWSIYHQQKDDSEPWNRFVCIDPLWFDDDGVLHGKATRGTPQPAPIIHK</sequence>
<dbReference type="PANTHER" id="PTHR31490:SF90">
    <property type="entry name" value="ENDO-1,4-BETA-XYLANASE A"/>
    <property type="match status" value="1"/>
</dbReference>